<dbReference type="GO" id="GO:0044874">
    <property type="term" value="P:lipoprotein localization to outer membrane"/>
    <property type="evidence" value="ECO:0007669"/>
    <property type="project" value="TreeGrafter"/>
</dbReference>
<evidence type="ECO:0000256" key="5">
    <source>
        <dbReference type="ARBA" id="ARBA00023136"/>
    </source>
</evidence>
<sequence>MLSLFLAKRFFHSSPLASTTSRNASAPAIRIATVGIAIGLAVMLITVGVVKGYQREVQHKLTGFASPIEVFDPASFSSPESYPVVTDKAIRDLVSQTPGVQRVQRVSEKMGIFKTKDDFAGMMLKGVAQDYDLSFMRLQLVEGELPEFRDDRSSNSIVISRMMAKQLGLKVGDRIYSYYFSDVVKQRRFKVAGIYETHLHQFDKTFVLTDLYTVNRLNNWLPEQSSGLEVHLHSYDELPTVQALLAQKLDHRADRYGRPYRVISIDQHPRTASVLAWLEMLDLNVMVILIIMICVSGITMISGLLILILERTSTIGVLKALGASNRRIRHTFLWFASFLILRGMLIGNVLGLGLLGLQHYAHLVKLDPAQYYVEAVPVSMNFQWLVGINLASLLLMMLAMVLPSFFVSRVEPAKTIQFD</sequence>
<comment type="subcellular location">
    <subcellularLocation>
        <location evidence="1">Cell membrane</location>
        <topology evidence="1">Multi-pass membrane protein</topology>
    </subcellularLocation>
</comment>
<reference evidence="9" key="1">
    <citation type="journal article" date="2012" name="PLoS ONE">
        <title>Gene sets for utilization of primary and secondary nutrition supplies in the distal gut of endangered iberian lynx.</title>
        <authorList>
            <person name="Alcaide M."/>
            <person name="Messina E."/>
            <person name="Richter M."/>
            <person name="Bargiela R."/>
            <person name="Peplies J."/>
            <person name="Huws S.A."/>
            <person name="Newbold C.J."/>
            <person name="Golyshin P.N."/>
            <person name="Simon M.A."/>
            <person name="Lopez G."/>
            <person name="Yakimov M.M."/>
            <person name="Ferrer M."/>
        </authorList>
    </citation>
    <scope>NUCLEOTIDE SEQUENCE</scope>
</reference>
<keyword evidence="5 6" id="KW-0472">Membrane</keyword>
<dbReference type="Pfam" id="PF12704">
    <property type="entry name" value="MacB_PCD"/>
    <property type="match status" value="1"/>
</dbReference>
<evidence type="ECO:0000256" key="2">
    <source>
        <dbReference type="ARBA" id="ARBA00022475"/>
    </source>
</evidence>
<dbReference type="EMBL" id="AMCI01008166">
    <property type="protein sequence ID" value="EJW91458.1"/>
    <property type="molecule type" value="Genomic_DNA"/>
</dbReference>
<evidence type="ECO:0000256" key="3">
    <source>
        <dbReference type="ARBA" id="ARBA00022692"/>
    </source>
</evidence>
<feature type="domain" description="MacB-like periplasmic core" evidence="8">
    <location>
        <begin position="31"/>
        <end position="246"/>
    </location>
</feature>
<protein>
    <submittedName>
        <fullName evidence="9">Efflux ABC transporter, permease protein</fullName>
    </submittedName>
</protein>
<comment type="caution">
    <text evidence="9">The sequence shown here is derived from an EMBL/GenBank/DDBJ whole genome shotgun (WGS) entry which is preliminary data.</text>
</comment>
<feature type="domain" description="ABC3 transporter permease C-terminal" evidence="7">
    <location>
        <begin position="286"/>
        <end position="412"/>
    </location>
</feature>
<feature type="transmembrane region" description="Helical" evidence="6">
    <location>
        <begin position="382"/>
        <end position="407"/>
    </location>
</feature>
<dbReference type="InterPro" id="IPR003838">
    <property type="entry name" value="ABC3_permease_C"/>
</dbReference>
<gene>
    <name evidence="9" type="ORF">EVA_20434</name>
</gene>
<evidence type="ECO:0000256" key="4">
    <source>
        <dbReference type="ARBA" id="ARBA00022989"/>
    </source>
</evidence>
<accession>J9FAJ4</accession>
<feature type="transmembrane region" description="Helical" evidence="6">
    <location>
        <begin position="28"/>
        <end position="50"/>
    </location>
</feature>
<organism evidence="9">
    <name type="scientific">gut metagenome</name>
    <dbReference type="NCBI Taxonomy" id="749906"/>
    <lineage>
        <taxon>unclassified sequences</taxon>
        <taxon>metagenomes</taxon>
        <taxon>organismal metagenomes</taxon>
    </lineage>
</organism>
<dbReference type="Pfam" id="PF02687">
    <property type="entry name" value="FtsX"/>
    <property type="match status" value="1"/>
</dbReference>
<dbReference type="GO" id="GO:0098797">
    <property type="term" value="C:plasma membrane protein complex"/>
    <property type="evidence" value="ECO:0007669"/>
    <property type="project" value="TreeGrafter"/>
</dbReference>
<dbReference type="AlphaFoldDB" id="J9FAJ4"/>
<evidence type="ECO:0000256" key="6">
    <source>
        <dbReference type="SAM" id="Phobius"/>
    </source>
</evidence>
<dbReference type="PANTHER" id="PTHR30489">
    <property type="entry name" value="LIPOPROTEIN-RELEASING SYSTEM TRANSMEMBRANE PROTEIN LOLE"/>
    <property type="match status" value="1"/>
</dbReference>
<proteinExistence type="predicted"/>
<feature type="transmembrane region" description="Helical" evidence="6">
    <location>
        <begin position="285"/>
        <end position="310"/>
    </location>
</feature>
<name>J9FAJ4_9ZZZZ</name>
<evidence type="ECO:0000313" key="9">
    <source>
        <dbReference type="EMBL" id="EJW91458.1"/>
    </source>
</evidence>
<feature type="transmembrane region" description="Helical" evidence="6">
    <location>
        <begin position="331"/>
        <end position="357"/>
    </location>
</feature>
<keyword evidence="4 6" id="KW-1133">Transmembrane helix</keyword>
<keyword evidence="2" id="KW-1003">Cell membrane</keyword>
<dbReference type="InterPro" id="IPR025857">
    <property type="entry name" value="MacB_PCD"/>
</dbReference>
<dbReference type="PANTHER" id="PTHR30489:SF0">
    <property type="entry name" value="LIPOPROTEIN-RELEASING SYSTEM TRANSMEMBRANE PROTEIN LOLE"/>
    <property type="match status" value="1"/>
</dbReference>
<evidence type="ECO:0000259" key="7">
    <source>
        <dbReference type="Pfam" id="PF02687"/>
    </source>
</evidence>
<dbReference type="InterPro" id="IPR051447">
    <property type="entry name" value="Lipoprotein-release_system"/>
</dbReference>
<evidence type="ECO:0000259" key="8">
    <source>
        <dbReference type="Pfam" id="PF12704"/>
    </source>
</evidence>
<evidence type="ECO:0000256" key="1">
    <source>
        <dbReference type="ARBA" id="ARBA00004651"/>
    </source>
</evidence>
<keyword evidence="3 6" id="KW-0812">Transmembrane</keyword>